<dbReference type="Proteomes" id="UP000178606">
    <property type="component" value="Unassembled WGS sequence"/>
</dbReference>
<dbReference type="GO" id="GO:0016783">
    <property type="term" value="F:sulfurtransferase activity"/>
    <property type="evidence" value="ECO:0007669"/>
    <property type="project" value="InterPro"/>
</dbReference>
<dbReference type="InterPro" id="IPR005232">
    <property type="entry name" value="LarE"/>
</dbReference>
<protein>
    <submittedName>
        <fullName evidence="3">TIGR00268 family protein</fullName>
    </submittedName>
</protein>
<evidence type="ECO:0000313" key="4">
    <source>
        <dbReference type="Proteomes" id="UP000178606"/>
    </source>
</evidence>
<organism evidence="3 4">
    <name type="scientific">Handelsmanbacteria sp. (strain RIFCSPLOWO2_12_FULL_64_10)</name>
    <dbReference type="NCBI Taxonomy" id="1817868"/>
    <lineage>
        <taxon>Bacteria</taxon>
        <taxon>Candidatus Handelsmaniibacteriota</taxon>
    </lineage>
</organism>
<reference evidence="3 4" key="1">
    <citation type="journal article" date="2016" name="Nat. Commun.">
        <title>Thousands of microbial genomes shed light on interconnected biogeochemical processes in an aquifer system.</title>
        <authorList>
            <person name="Anantharaman K."/>
            <person name="Brown C.T."/>
            <person name="Hug L.A."/>
            <person name="Sharon I."/>
            <person name="Castelle C.J."/>
            <person name="Probst A.J."/>
            <person name="Thomas B.C."/>
            <person name="Singh A."/>
            <person name="Wilkins M.J."/>
            <person name="Karaoz U."/>
            <person name="Brodie E.L."/>
            <person name="Williams K.H."/>
            <person name="Hubbard S.S."/>
            <person name="Banfield J.F."/>
        </authorList>
    </citation>
    <scope>NUCLEOTIDE SEQUENCE [LARGE SCALE GENOMIC DNA]</scope>
    <source>
        <strain evidence="4">RIFCSPLOWO2_12_FULL_64_10</strain>
    </source>
</reference>
<dbReference type="Pfam" id="PF02540">
    <property type="entry name" value="NAD_synthase"/>
    <property type="match status" value="1"/>
</dbReference>
<dbReference type="InterPro" id="IPR014729">
    <property type="entry name" value="Rossmann-like_a/b/a_fold"/>
</dbReference>
<dbReference type="PANTHER" id="PTHR43169:SF2">
    <property type="entry name" value="NAD_GMP SYNTHASE DOMAIN-CONTAINING PROTEIN"/>
    <property type="match status" value="1"/>
</dbReference>
<gene>
    <name evidence="3" type="ORF">A3F84_25650</name>
</gene>
<dbReference type="NCBIfam" id="TIGR00268">
    <property type="entry name" value="ATP-dependent sacrificial sulfur transferase LarE"/>
    <property type="match status" value="1"/>
</dbReference>
<dbReference type="PANTHER" id="PTHR43169">
    <property type="entry name" value="EXSB FAMILY PROTEIN"/>
    <property type="match status" value="1"/>
</dbReference>
<dbReference type="CDD" id="cd01990">
    <property type="entry name" value="LarE-like"/>
    <property type="match status" value="1"/>
</dbReference>
<evidence type="ECO:0000256" key="1">
    <source>
        <dbReference type="PIRSR" id="PIRSR006661-1"/>
    </source>
</evidence>
<name>A0A1F6CGT3_HANXR</name>
<dbReference type="Gene3D" id="3.40.50.620">
    <property type="entry name" value="HUPs"/>
    <property type="match status" value="1"/>
</dbReference>
<dbReference type="GO" id="GO:0006163">
    <property type="term" value="P:purine nucleotide metabolic process"/>
    <property type="evidence" value="ECO:0007669"/>
    <property type="project" value="UniProtKB-ARBA"/>
</dbReference>
<dbReference type="EMBL" id="MFKF01000248">
    <property type="protein sequence ID" value="OGG48443.1"/>
    <property type="molecule type" value="Genomic_DNA"/>
</dbReference>
<dbReference type="SUPFAM" id="SSF52402">
    <property type="entry name" value="Adenine nucleotide alpha hydrolases-like"/>
    <property type="match status" value="1"/>
</dbReference>
<sequence>MTLDQKLDRLLDLLRSTESAIVAFSGGVDSTFLAKAAQVALGDRALAVTAVSESYAEGELENARTLARQVGIRHEVVTTHEMQNPDYVKNAPDRCYHCKTELVDRLEEIREKYEGQYHCLIYGANLDDVGDFRPGMKAAESRGVRAPLNEAELTKADIRELSRRWGLPTWDQPAAACLSSRIPYGTPVTAEALSMIDRAEALLRSLGFRQVRVRHHEKIARIEVPAEDLPRFFENGLNEQVSARLREIGYTYVTLDLLGYRTGSLNEAIGKSPLLTISV</sequence>
<evidence type="ECO:0000313" key="3">
    <source>
        <dbReference type="EMBL" id="OGG48443.1"/>
    </source>
</evidence>
<feature type="domain" description="NAD/GMP synthase" evidence="2">
    <location>
        <begin position="17"/>
        <end position="81"/>
    </location>
</feature>
<proteinExistence type="predicted"/>
<evidence type="ECO:0000259" key="2">
    <source>
        <dbReference type="Pfam" id="PF02540"/>
    </source>
</evidence>
<dbReference type="AlphaFoldDB" id="A0A1F6CGT3"/>
<dbReference type="InterPro" id="IPR022310">
    <property type="entry name" value="NAD/GMP_synthase"/>
</dbReference>
<dbReference type="PIRSF" id="PIRSF006661">
    <property type="entry name" value="PP-lp_UCP006661"/>
    <property type="match status" value="1"/>
</dbReference>
<accession>A0A1F6CGT3</accession>
<feature type="active site" description="Nucleophile and sulfur donor" evidence="1">
    <location>
        <position position="177"/>
    </location>
</feature>
<comment type="caution">
    <text evidence="3">The sequence shown here is derived from an EMBL/GenBank/DDBJ whole genome shotgun (WGS) entry which is preliminary data.</text>
</comment>
<dbReference type="InterPro" id="IPR052188">
    <property type="entry name" value="Ni-pincer_cofactor_biosynth"/>
</dbReference>